<evidence type="ECO:0000256" key="1">
    <source>
        <dbReference type="SAM" id="MobiDB-lite"/>
    </source>
</evidence>
<reference evidence="2 3" key="1">
    <citation type="submission" date="2018-02" db="EMBL/GenBank/DDBJ databases">
        <title>Fusarium culmorum secondary metabolites in fungal-bacterial-plant interactions.</title>
        <authorList>
            <person name="Schmidt R."/>
        </authorList>
    </citation>
    <scope>NUCLEOTIDE SEQUENCE [LARGE SCALE GENOMIC DNA]</scope>
    <source>
        <strain evidence="2 3">PV</strain>
    </source>
</reference>
<feature type="compositionally biased region" description="Low complexity" evidence="1">
    <location>
        <begin position="37"/>
        <end position="48"/>
    </location>
</feature>
<dbReference type="OrthoDB" id="10602492at2759"/>
<comment type="caution">
    <text evidence="2">The sequence shown here is derived from an EMBL/GenBank/DDBJ whole genome shotgun (WGS) entry which is preliminary data.</text>
</comment>
<organism evidence="2 3">
    <name type="scientific">Fusarium culmorum</name>
    <dbReference type="NCBI Taxonomy" id="5516"/>
    <lineage>
        <taxon>Eukaryota</taxon>
        <taxon>Fungi</taxon>
        <taxon>Dikarya</taxon>
        <taxon>Ascomycota</taxon>
        <taxon>Pezizomycotina</taxon>
        <taxon>Sordariomycetes</taxon>
        <taxon>Hypocreomycetidae</taxon>
        <taxon>Hypocreales</taxon>
        <taxon>Nectriaceae</taxon>
        <taxon>Fusarium</taxon>
    </lineage>
</organism>
<proteinExistence type="predicted"/>
<protein>
    <submittedName>
        <fullName evidence="2">Uncharacterized protein</fullName>
    </submittedName>
</protein>
<sequence>MYCQELITEGSQEREKKEPSESDCVERLDNKNEAFSRRLLSRSSGDSLTQPAKRVHRTDIGTDISQLRPHPGISSSCPDTDTDTDIGKARPDSWSCGLLISARLISFIVPREILKTLRQTTKRSSARGSEAGGIPMFHKLRPEAPVYHSPNCNVTGSYDSVIHLYVGVCTNSEFHNCDFAMGHLRLFLCLCVVSCAVQQQKEKKDRDTTSNNEVADA</sequence>
<feature type="region of interest" description="Disordered" evidence="1">
    <location>
        <begin position="1"/>
        <end position="84"/>
    </location>
</feature>
<accession>A0A2T4H116</accession>
<keyword evidence="3" id="KW-1185">Reference proteome</keyword>
<name>A0A2T4H116_FUSCU</name>
<dbReference type="Proteomes" id="UP000241587">
    <property type="component" value="Unassembled WGS sequence"/>
</dbReference>
<dbReference type="AlphaFoldDB" id="A0A2T4H116"/>
<evidence type="ECO:0000313" key="3">
    <source>
        <dbReference type="Proteomes" id="UP000241587"/>
    </source>
</evidence>
<gene>
    <name evidence="2" type="ORF">FCULG_00008834</name>
</gene>
<feature type="compositionally biased region" description="Basic and acidic residues" evidence="1">
    <location>
        <begin position="11"/>
        <end position="36"/>
    </location>
</feature>
<dbReference type="EMBL" id="PVEM01000003">
    <property type="protein sequence ID" value="PTD09484.1"/>
    <property type="molecule type" value="Genomic_DNA"/>
</dbReference>
<evidence type="ECO:0000313" key="2">
    <source>
        <dbReference type="EMBL" id="PTD09484.1"/>
    </source>
</evidence>